<reference evidence="1" key="1">
    <citation type="submission" date="2020-02" db="EMBL/GenBank/DDBJ databases">
        <authorList>
            <person name="Meier V. D."/>
        </authorList>
    </citation>
    <scope>NUCLEOTIDE SEQUENCE</scope>
    <source>
        <strain evidence="1">AVDCRST_MAG49</strain>
    </source>
</reference>
<proteinExistence type="predicted"/>
<dbReference type="AlphaFoldDB" id="A0A6J4VGZ6"/>
<dbReference type="InterPro" id="IPR023168">
    <property type="entry name" value="GatB_Yqey_C_2"/>
</dbReference>
<dbReference type="SUPFAM" id="SSF89095">
    <property type="entry name" value="GatB/YqeY motif"/>
    <property type="match status" value="1"/>
</dbReference>
<organism evidence="1">
    <name type="scientific">uncultured Thermomicrobiales bacterium</name>
    <dbReference type="NCBI Taxonomy" id="1645740"/>
    <lineage>
        <taxon>Bacteria</taxon>
        <taxon>Pseudomonadati</taxon>
        <taxon>Thermomicrobiota</taxon>
        <taxon>Thermomicrobia</taxon>
        <taxon>Thermomicrobiales</taxon>
        <taxon>environmental samples</taxon>
    </lineage>
</organism>
<dbReference type="InterPro" id="IPR003789">
    <property type="entry name" value="Asn/Gln_tRNA_amidoTrase-B-like"/>
</dbReference>
<dbReference type="EMBL" id="CADCWG010000316">
    <property type="protein sequence ID" value="CAA9578206.1"/>
    <property type="molecule type" value="Genomic_DNA"/>
</dbReference>
<dbReference type="PANTHER" id="PTHR28055">
    <property type="entry name" value="ALTERED INHERITANCE OF MITOCHONDRIA PROTEIN 41, MITOCHONDRIAL"/>
    <property type="match status" value="1"/>
</dbReference>
<name>A0A6J4VGZ6_9BACT</name>
<dbReference type="InterPro" id="IPR019004">
    <property type="entry name" value="YqeY/Aim41"/>
</dbReference>
<sequence>MNDAQAPTLRQRLQDDLKTAMRGGDQTGRDVIRYVLAAIKNAEIDKGGALAPADELAVLQRQAKQRHEAIEQFRSGGRVDLADRESAQLEILNRYLPAAMSDDELAALAAAVSAEVGATGPKDMARVMPALIARVDGRADGRRVSAAAKQALASRA</sequence>
<dbReference type="Gene3D" id="1.10.1510.10">
    <property type="entry name" value="Uncharacterised protein YqeY/AIM41 PF09424, N-terminal domain"/>
    <property type="match status" value="1"/>
</dbReference>
<gene>
    <name evidence="1" type="ORF">AVDCRST_MAG49-4466</name>
</gene>
<dbReference type="PANTHER" id="PTHR28055:SF1">
    <property type="entry name" value="ALTERED INHERITANCE OF MITOCHONDRIA PROTEIN 41, MITOCHONDRIAL"/>
    <property type="match status" value="1"/>
</dbReference>
<evidence type="ECO:0000313" key="1">
    <source>
        <dbReference type="EMBL" id="CAA9578206.1"/>
    </source>
</evidence>
<protein>
    <submittedName>
        <fullName evidence="1">Transamidase GatB domain protein</fullName>
    </submittedName>
</protein>
<accession>A0A6J4VGZ6</accession>
<dbReference type="GO" id="GO:0016884">
    <property type="term" value="F:carbon-nitrogen ligase activity, with glutamine as amido-N-donor"/>
    <property type="evidence" value="ECO:0007669"/>
    <property type="project" value="InterPro"/>
</dbReference>
<dbReference type="InterPro" id="IPR042184">
    <property type="entry name" value="YqeY/Aim41_N"/>
</dbReference>
<dbReference type="Gene3D" id="1.10.10.410">
    <property type="match status" value="1"/>
</dbReference>
<dbReference type="Pfam" id="PF09424">
    <property type="entry name" value="YqeY"/>
    <property type="match status" value="1"/>
</dbReference>